<dbReference type="GO" id="GO:0012505">
    <property type="term" value="C:endomembrane system"/>
    <property type="evidence" value="ECO:0007669"/>
    <property type="project" value="TreeGrafter"/>
</dbReference>
<dbReference type="Gene3D" id="3.90.1300.10">
    <property type="entry name" value="Amidase signature (AS) domain"/>
    <property type="match status" value="1"/>
</dbReference>
<evidence type="ECO:0000259" key="1">
    <source>
        <dbReference type="Pfam" id="PF01425"/>
    </source>
</evidence>
<dbReference type="SUPFAM" id="SSF75304">
    <property type="entry name" value="Amidase signature (AS) enzymes"/>
    <property type="match status" value="1"/>
</dbReference>
<dbReference type="PANTHER" id="PTHR43372">
    <property type="entry name" value="FATTY-ACID AMIDE HYDROLASE"/>
    <property type="match status" value="1"/>
</dbReference>
<organism evidence="2 3">
    <name type="scientific">Callosobruchus maculatus</name>
    <name type="common">Southern cowpea weevil</name>
    <name type="synonym">Pulse bruchid</name>
    <dbReference type="NCBI Taxonomy" id="64391"/>
    <lineage>
        <taxon>Eukaryota</taxon>
        <taxon>Metazoa</taxon>
        <taxon>Ecdysozoa</taxon>
        <taxon>Arthropoda</taxon>
        <taxon>Hexapoda</taxon>
        <taxon>Insecta</taxon>
        <taxon>Pterygota</taxon>
        <taxon>Neoptera</taxon>
        <taxon>Endopterygota</taxon>
        <taxon>Coleoptera</taxon>
        <taxon>Polyphaga</taxon>
        <taxon>Cucujiformia</taxon>
        <taxon>Chrysomeloidea</taxon>
        <taxon>Chrysomelidae</taxon>
        <taxon>Bruchinae</taxon>
        <taxon>Bruchini</taxon>
        <taxon>Callosobruchus</taxon>
    </lineage>
</organism>
<keyword evidence="3" id="KW-1185">Reference proteome</keyword>
<dbReference type="OrthoDB" id="6428749at2759"/>
<evidence type="ECO:0000313" key="2">
    <source>
        <dbReference type="EMBL" id="VEN41029.1"/>
    </source>
</evidence>
<evidence type="ECO:0000313" key="3">
    <source>
        <dbReference type="Proteomes" id="UP000410492"/>
    </source>
</evidence>
<dbReference type="Proteomes" id="UP000410492">
    <property type="component" value="Unassembled WGS sequence"/>
</dbReference>
<gene>
    <name evidence="2" type="ORF">CALMAC_LOCUS5003</name>
</gene>
<sequence>MYDNQDVSISPKVAIEDIRVYYIEDLGSMLTNKVSSVCLDALHSVTDHLNKVCHVECQKVELPLIKYAPEMASLVLLDIDDVDNLFVGRGDGSYAELFRYFTFRSKSVFMAIAYGVVRKLSKYIPNSTVEDCRKKLGEMKAELIKTLGPNGILLIPTFPTEAHPHGDILRKVLDSGYCVIFNAFGLPVTNCPVKFTKNKLPVGIQVVAAPYNDRLTLAVAAEIEKVFGGWRPPHSGDKTC</sequence>
<accession>A0A653BZK7</accession>
<dbReference type="InterPro" id="IPR036928">
    <property type="entry name" value="AS_sf"/>
</dbReference>
<dbReference type="PANTHER" id="PTHR43372:SF2">
    <property type="entry name" value="IP13792P"/>
    <property type="match status" value="1"/>
</dbReference>
<name>A0A653BZK7_CALMS</name>
<reference evidence="2 3" key="1">
    <citation type="submission" date="2019-01" db="EMBL/GenBank/DDBJ databases">
        <authorList>
            <person name="Sayadi A."/>
        </authorList>
    </citation>
    <scope>NUCLEOTIDE SEQUENCE [LARGE SCALE GENOMIC DNA]</scope>
</reference>
<dbReference type="AlphaFoldDB" id="A0A653BZK7"/>
<dbReference type="InterPro" id="IPR052739">
    <property type="entry name" value="FAAH2"/>
</dbReference>
<feature type="domain" description="Amidase" evidence="1">
    <location>
        <begin position="19"/>
        <end position="217"/>
    </location>
</feature>
<dbReference type="EMBL" id="CAACVG010006683">
    <property type="protein sequence ID" value="VEN41029.1"/>
    <property type="molecule type" value="Genomic_DNA"/>
</dbReference>
<dbReference type="InterPro" id="IPR023631">
    <property type="entry name" value="Amidase_dom"/>
</dbReference>
<proteinExistence type="predicted"/>
<protein>
    <recommendedName>
        <fullName evidence="1">Amidase domain-containing protein</fullName>
    </recommendedName>
</protein>
<dbReference type="Pfam" id="PF01425">
    <property type="entry name" value="Amidase"/>
    <property type="match status" value="1"/>
</dbReference>